<reference evidence="3 4" key="1">
    <citation type="submission" date="2014-04" db="EMBL/GenBank/DDBJ databases">
        <title>A new species of microsporidia sheds light on the evolution of extreme parasitism.</title>
        <authorList>
            <person name="Haag K.L."/>
            <person name="James T.Y."/>
            <person name="Larsson R."/>
            <person name="Schaer T.M."/>
            <person name="Refardt D."/>
            <person name="Pombert J.-F."/>
            <person name="Ebert D."/>
        </authorList>
    </citation>
    <scope>NUCLEOTIDE SEQUENCE [LARGE SCALE GENOMIC DNA]</scope>
    <source>
        <strain evidence="3 4">UGP3</strain>
        <tissue evidence="3">Spores</tissue>
    </source>
</reference>
<dbReference type="EMBL" id="JMKJ01000455">
    <property type="protein sequence ID" value="KGG50894.1"/>
    <property type="molecule type" value="Genomic_DNA"/>
</dbReference>
<comment type="similarity">
    <text evidence="1">Belongs to the SHQ1 family.</text>
</comment>
<dbReference type="AlphaFoldDB" id="A0A098VQ49"/>
<dbReference type="VEuPathDB" id="MicrosporidiaDB:DI09_50p10"/>
<dbReference type="PANTHER" id="PTHR12967:SF0">
    <property type="entry name" value="PROTEIN SHQ1 HOMOLOG"/>
    <property type="match status" value="1"/>
</dbReference>
<dbReference type="GO" id="GO:0005737">
    <property type="term" value="C:cytoplasm"/>
    <property type="evidence" value="ECO:0007669"/>
    <property type="project" value="TreeGrafter"/>
</dbReference>
<dbReference type="Proteomes" id="UP000029725">
    <property type="component" value="Unassembled WGS sequence"/>
</dbReference>
<dbReference type="OrthoDB" id="73639at2759"/>
<dbReference type="GO" id="GO:0051082">
    <property type="term" value="F:unfolded protein binding"/>
    <property type="evidence" value="ECO:0007669"/>
    <property type="project" value="TreeGrafter"/>
</dbReference>
<dbReference type="PANTHER" id="PTHR12967">
    <property type="entry name" value="PROTEIN SHQ1 HOMOLOG"/>
    <property type="match status" value="1"/>
</dbReference>
<feature type="domain" description="Shq1 C-terminal" evidence="2">
    <location>
        <begin position="5"/>
        <end position="146"/>
    </location>
</feature>
<gene>
    <name evidence="3" type="ORF">DI09_50p10</name>
</gene>
<evidence type="ECO:0000313" key="3">
    <source>
        <dbReference type="EMBL" id="KGG50894.1"/>
    </source>
</evidence>
<evidence type="ECO:0000313" key="4">
    <source>
        <dbReference type="Proteomes" id="UP000029725"/>
    </source>
</evidence>
<accession>A0A098VQ49</accession>
<proteinExistence type="inferred from homology"/>
<dbReference type="GO" id="GO:0000493">
    <property type="term" value="P:box H/ACA snoRNP assembly"/>
    <property type="evidence" value="ECO:0007669"/>
    <property type="project" value="InterPro"/>
</dbReference>
<evidence type="ECO:0000259" key="2">
    <source>
        <dbReference type="Pfam" id="PF04925"/>
    </source>
</evidence>
<dbReference type="GeneID" id="25260200"/>
<organism evidence="3 4">
    <name type="scientific">Mitosporidium daphniae</name>
    <dbReference type="NCBI Taxonomy" id="1485682"/>
    <lineage>
        <taxon>Eukaryota</taxon>
        <taxon>Fungi</taxon>
        <taxon>Fungi incertae sedis</taxon>
        <taxon>Microsporidia</taxon>
        <taxon>Mitosporidium</taxon>
    </lineage>
</organism>
<comment type="caution">
    <text evidence="3">The sequence shown here is derived from an EMBL/GenBank/DDBJ whole genome shotgun (WGS) entry which is preliminary data.</text>
</comment>
<dbReference type="RefSeq" id="XP_013237340.1">
    <property type="nucleotide sequence ID" value="XM_013381886.1"/>
</dbReference>
<sequence>MLTDLKPIYYGALDILLAYLYNRRIFQGEWTCESTWLVSKLAASISFLQVFKSLVLLTSSFVKRSLCFPLLRNYILSHQIITDASILLQRNGKRALFDHDEVRYPICKIFLNDYCIWLQNSSDSIWSGISARLKTSVISKDSLPWPILDYEVLSKENDI</sequence>
<dbReference type="Pfam" id="PF04925">
    <property type="entry name" value="SHQ1"/>
    <property type="match status" value="1"/>
</dbReference>
<evidence type="ECO:0000256" key="1">
    <source>
        <dbReference type="ARBA" id="ARBA00005607"/>
    </source>
</evidence>
<dbReference type="GO" id="GO:0005654">
    <property type="term" value="C:nucleoplasm"/>
    <property type="evidence" value="ECO:0007669"/>
    <property type="project" value="TreeGrafter"/>
</dbReference>
<protein>
    <recommendedName>
        <fullName evidence="2">Shq1 C-terminal domain-containing protein</fullName>
    </recommendedName>
</protein>
<dbReference type="InterPro" id="IPR039742">
    <property type="entry name" value="Shq1"/>
</dbReference>
<dbReference type="HOGENOM" id="CLU_1661208_0_0_1"/>
<name>A0A098VQ49_9MICR</name>
<keyword evidence="4" id="KW-1185">Reference proteome</keyword>
<dbReference type="InterPro" id="IPR007009">
    <property type="entry name" value="Shq1_C"/>
</dbReference>